<protein>
    <submittedName>
        <fullName evidence="1">DUF3892 domain-containing protein</fullName>
    </submittedName>
</protein>
<organism evidence="1 2">
    <name type="scientific">Zunongwangia profunda</name>
    <dbReference type="NCBI Taxonomy" id="398743"/>
    <lineage>
        <taxon>Bacteria</taxon>
        <taxon>Pseudomonadati</taxon>
        <taxon>Bacteroidota</taxon>
        <taxon>Flavobacteriia</taxon>
        <taxon>Flavobacteriales</taxon>
        <taxon>Flavobacteriaceae</taxon>
        <taxon>Zunongwangia</taxon>
    </lineage>
</organism>
<accession>A0A3D5J2I0</accession>
<dbReference type="RefSeq" id="WP_083759715.1">
    <property type="nucleotide sequence ID" value="NZ_CAJXAW010000005.1"/>
</dbReference>
<evidence type="ECO:0000313" key="1">
    <source>
        <dbReference type="EMBL" id="HCV82319.1"/>
    </source>
</evidence>
<name>A0A3D5J2I0_9FLAO</name>
<dbReference type="Proteomes" id="UP000264330">
    <property type="component" value="Unassembled WGS sequence"/>
</dbReference>
<dbReference type="InterPro" id="IPR024997">
    <property type="entry name" value="DUF3892"/>
</dbReference>
<dbReference type="Pfam" id="PF13031">
    <property type="entry name" value="DUF3892"/>
    <property type="match status" value="1"/>
</dbReference>
<sequence>MSDLIKCYWSKNGVITHYAFHEKSNDSVSFAKKVDKRYAIQLLENPNNSAFTWILNYNLCGWKIGEEVKVVNGDSGKYLRSNPDKTETNNLEHLIDYDWLRYL</sequence>
<evidence type="ECO:0000313" key="2">
    <source>
        <dbReference type="Proteomes" id="UP000264330"/>
    </source>
</evidence>
<reference evidence="1 2" key="1">
    <citation type="journal article" date="2018" name="Nat. Biotechnol.">
        <title>A standardized bacterial taxonomy based on genome phylogeny substantially revises the tree of life.</title>
        <authorList>
            <person name="Parks D.H."/>
            <person name="Chuvochina M."/>
            <person name="Waite D.W."/>
            <person name="Rinke C."/>
            <person name="Skarshewski A."/>
            <person name="Chaumeil P.A."/>
            <person name="Hugenholtz P."/>
        </authorList>
    </citation>
    <scope>NUCLEOTIDE SEQUENCE [LARGE SCALE GENOMIC DNA]</scope>
    <source>
        <strain evidence="1">UBA9359</strain>
    </source>
</reference>
<dbReference type="AlphaFoldDB" id="A0A3D5J2I0"/>
<comment type="caution">
    <text evidence="1">The sequence shown here is derived from an EMBL/GenBank/DDBJ whole genome shotgun (WGS) entry which is preliminary data.</text>
</comment>
<dbReference type="EMBL" id="DPMF01000345">
    <property type="protein sequence ID" value="HCV82319.1"/>
    <property type="molecule type" value="Genomic_DNA"/>
</dbReference>
<gene>
    <name evidence="1" type="ORF">DGQ38_14850</name>
</gene>
<proteinExistence type="predicted"/>